<evidence type="ECO:0000256" key="4">
    <source>
        <dbReference type="ARBA" id="ARBA00023136"/>
    </source>
</evidence>
<comment type="subcellular location">
    <subcellularLocation>
        <location evidence="1">Membrane</location>
        <topology evidence="1">Single-pass membrane protein</topology>
    </subcellularLocation>
</comment>
<reference evidence="7 8" key="1">
    <citation type="submission" date="2015-04" db="EMBL/GenBank/DDBJ databases">
        <title>Complete genome sequence of Schizopora paradoxa KUC8140, a cosmopolitan wood degrader in East Asia.</title>
        <authorList>
            <consortium name="DOE Joint Genome Institute"/>
            <person name="Min B."/>
            <person name="Park H."/>
            <person name="Jang Y."/>
            <person name="Kim J.-J."/>
            <person name="Kim K.H."/>
            <person name="Pangilinan J."/>
            <person name="Lipzen A."/>
            <person name="Riley R."/>
            <person name="Grigoriev I.V."/>
            <person name="Spatafora J.W."/>
            <person name="Choi I.-G."/>
        </authorList>
    </citation>
    <scope>NUCLEOTIDE SEQUENCE [LARGE SCALE GENOMIC DNA]</scope>
    <source>
        <strain evidence="7 8">KUC8140</strain>
    </source>
</reference>
<sequence length="524" mass="52613">MSEVCVSSATSTQFGTITSNSVSTSFSSSVTTLAGSVTTIASTSCLSSSTPTGTGGGSPTCVSSTVINSVSTIAGAVSTVQVPVVTTIPVVVTQATATLFGSSCSTVDSGSTPNSSPTPDSTSPTNSPTSPTNSPTSPTSTPSSTSSPSTTAFTTEVTVIQGTTVTSIVPLSSVQPDSGSSGSHSSSNLGPILGGIFGGVFGLVLIVGVIWWILRRRSRWDDIFDEKEGYEDTVGADGIRHTRSRGNMLDTEFAADANTEPKPYEYGLVGAGRPMSPPSENLGVRPISQQAMHGRTLSDAPLIMGNVASASTGHLLTPSSTSHASRPSTSSSYFLPGQGPSDVGHSPRHTGSFANAPGSGAAPNVPPLPSPPATGVVPTSFSAQQPNPSQGGLGSPTRNSTVYEDSLLGSPPQQHRTLFVANQLEGERAASPPVSPKTDAFAKGKKRDSAGVASRTSAEVVSGSSSPRPMSPQRQSTSAVIVHKDAGRASTDVPSGSSSGNQAGNNSAPGGSGSGDAPPPAYAE</sequence>
<evidence type="ECO:0000256" key="6">
    <source>
        <dbReference type="SAM" id="Phobius"/>
    </source>
</evidence>
<evidence type="ECO:0000313" key="7">
    <source>
        <dbReference type="EMBL" id="KLO14922.1"/>
    </source>
</evidence>
<evidence type="ECO:0000313" key="8">
    <source>
        <dbReference type="Proteomes" id="UP000053477"/>
    </source>
</evidence>
<proteinExistence type="predicted"/>
<dbReference type="Proteomes" id="UP000053477">
    <property type="component" value="Unassembled WGS sequence"/>
</dbReference>
<evidence type="ECO:0000256" key="3">
    <source>
        <dbReference type="ARBA" id="ARBA00022989"/>
    </source>
</evidence>
<gene>
    <name evidence="7" type="ORF">SCHPADRAFT_888942</name>
</gene>
<evidence type="ECO:0000256" key="1">
    <source>
        <dbReference type="ARBA" id="ARBA00004167"/>
    </source>
</evidence>
<feature type="compositionally biased region" description="Low complexity" evidence="5">
    <location>
        <begin position="317"/>
        <end position="332"/>
    </location>
</feature>
<protein>
    <recommendedName>
        <fullName evidence="9">Mid2 domain-containing protein</fullName>
    </recommendedName>
</protein>
<evidence type="ECO:0008006" key="9">
    <source>
        <dbReference type="Google" id="ProtNLM"/>
    </source>
</evidence>
<organism evidence="7 8">
    <name type="scientific">Schizopora paradoxa</name>
    <dbReference type="NCBI Taxonomy" id="27342"/>
    <lineage>
        <taxon>Eukaryota</taxon>
        <taxon>Fungi</taxon>
        <taxon>Dikarya</taxon>
        <taxon>Basidiomycota</taxon>
        <taxon>Agaricomycotina</taxon>
        <taxon>Agaricomycetes</taxon>
        <taxon>Hymenochaetales</taxon>
        <taxon>Schizoporaceae</taxon>
        <taxon>Schizopora</taxon>
    </lineage>
</organism>
<dbReference type="GO" id="GO:0071944">
    <property type="term" value="C:cell periphery"/>
    <property type="evidence" value="ECO:0007669"/>
    <property type="project" value="UniProtKB-ARBA"/>
</dbReference>
<dbReference type="InParanoid" id="A0A0H2RTN0"/>
<dbReference type="PANTHER" id="PTHR15549:SF27">
    <property type="entry name" value="CHITIN-BINDING TYPE-1 DOMAIN-CONTAINING PROTEIN"/>
    <property type="match status" value="1"/>
</dbReference>
<evidence type="ECO:0000256" key="5">
    <source>
        <dbReference type="SAM" id="MobiDB-lite"/>
    </source>
</evidence>
<feature type="region of interest" description="Disordered" evidence="5">
    <location>
        <begin position="314"/>
        <end position="412"/>
    </location>
</feature>
<accession>A0A0H2RTN0</accession>
<feature type="transmembrane region" description="Helical" evidence="6">
    <location>
        <begin position="192"/>
        <end position="214"/>
    </location>
</feature>
<dbReference type="GO" id="GO:0016020">
    <property type="term" value="C:membrane"/>
    <property type="evidence" value="ECO:0007669"/>
    <property type="project" value="UniProtKB-SubCell"/>
</dbReference>
<feature type="compositionally biased region" description="Low complexity" evidence="5">
    <location>
        <begin position="494"/>
        <end position="509"/>
    </location>
</feature>
<feature type="region of interest" description="Disordered" evidence="5">
    <location>
        <begin position="425"/>
        <end position="524"/>
    </location>
</feature>
<feature type="compositionally biased region" description="Polar residues" evidence="5">
    <location>
        <begin position="377"/>
        <end position="403"/>
    </location>
</feature>
<evidence type="ECO:0000256" key="2">
    <source>
        <dbReference type="ARBA" id="ARBA00022692"/>
    </source>
</evidence>
<keyword evidence="4 6" id="KW-0472">Membrane</keyword>
<keyword evidence="3 6" id="KW-1133">Transmembrane helix</keyword>
<dbReference type="EMBL" id="KQ085937">
    <property type="protein sequence ID" value="KLO14922.1"/>
    <property type="molecule type" value="Genomic_DNA"/>
</dbReference>
<keyword evidence="2 6" id="KW-0812">Transmembrane</keyword>
<dbReference type="OrthoDB" id="3263215at2759"/>
<feature type="region of interest" description="Disordered" evidence="5">
    <location>
        <begin position="103"/>
        <end position="151"/>
    </location>
</feature>
<dbReference type="AlphaFoldDB" id="A0A0H2RTN0"/>
<feature type="compositionally biased region" description="Low complexity" evidence="5">
    <location>
        <begin position="462"/>
        <end position="478"/>
    </location>
</feature>
<dbReference type="InterPro" id="IPR051694">
    <property type="entry name" value="Immunoregulatory_rcpt-like"/>
</dbReference>
<dbReference type="PANTHER" id="PTHR15549">
    <property type="entry name" value="PAIRED IMMUNOGLOBULIN-LIKE TYPE 2 RECEPTOR"/>
    <property type="match status" value="1"/>
</dbReference>
<feature type="compositionally biased region" description="Low complexity" evidence="5">
    <location>
        <begin position="111"/>
        <end position="151"/>
    </location>
</feature>
<name>A0A0H2RTN0_9AGAM</name>
<keyword evidence="8" id="KW-1185">Reference proteome</keyword>